<comment type="caution">
    <text evidence="9">The sequence shown here is derived from an EMBL/GenBank/DDBJ whole genome shotgun (WGS) entry which is preliminary data.</text>
</comment>
<evidence type="ECO:0000256" key="1">
    <source>
        <dbReference type="ARBA" id="ARBA00001947"/>
    </source>
</evidence>
<comment type="cofactor">
    <cofactor evidence="1">
        <name>Zn(2+)</name>
        <dbReference type="ChEBI" id="CHEBI:29105"/>
    </cofactor>
</comment>
<sequence>MPLISILHEGGHVFFAWLFGGKNIKVSLGTGKPIFQWGMLEVRKYYFWYGLCIFENLRIKRKWSNILIFFGGSLFNILGVLAVMILVEEQLIDTNMFTYQFTYFSLYYIFFALLPMPYPDGNFSDGKIILDLIRNKPYAHAERTFRVHWSEEKKEWHVFNHDGKFIQAFKNEDEAHTKAREVARNSRPSKIINIKDGEEKEIQNYPRIPL</sequence>
<feature type="transmembrane region" description="Helical" evidence="7">
    <location>
        <begin position="99"/>
        <end position="118"/>
    </location>
</feature>
<evidence type="ECO:0000256" key="2">
    <source>
        <dbReference type="ARBA" id="ARBA00004141"/>
    </source>
</evidence>
<comment type="subcellular location">
    <subcellularLocation>
        <location evidence="2">Membrane</location>
        <topology evidence="2">Multi-pass membrane protein</topology>
    </subcellularLocation>
</comment>
<evidence type="ECO:0000313" key="10">
    <source>
        <dbReference type="Proteomes" id="UP000610456"/>
    </source>
</evidence>
<reference evidence="9" key="2">
    <citation type="submission" date="2020-09" db="EMBL/GenBank/DDBJ databases">
        <authorList>
            <person name="Sun Q."/>
            <person name="Kim S."/>
        </authorList>
    </citation>
    <scope>NUCLEOTIDE SEQUENCE</scope>
    <source>
        <strain evidence="9">KCTC 12719</strain>
    </source>
</reference>
<keyword evidence="6 7" id="KW-0472">Membrane</keyword>
<evidence type="ECO:0000259" key="8">
    <source>
        <dbReference type="Pfam" id="PF02163"/>
    </source>
</evidence>
<reference evidence="9" key="1">
    <citation type="journal article" date="2014" name="Int. J. Syst. Evol. Microbiol.">
        <title>Complete genome sequence of Corynebacterium casei LMG S-19264T (=DSM 44701T), isolated from a smear-ripened cheese.</title>
        <authorList>
            <consortium name="US DOE Joint Genome Institute (JGI-PGF)"/>
            <person name="Walter F."/>
            <person name="Albersmeier A."/>
            <person name="Kalinowski J."/>
            <person name="Ruckert C."/>
        </authorList>
    </citation>
    <scope>NUCLEOTIDE SEQUENCE</scope>
    <source>
        <strain evidence="9">KCTC 12719</strain>
    </source>
</reference>
<evidence type="ECO:0000256" key="7">
    <source>
        <dbReference type="SAM" id="Phobius"/>
    </source>
</evidence>
<evidence type="ECO:0000256" key="5">
    <source>
        <dbReference type="ARBA" id="ARBA00022989"/>
    </source>
</evidence>
<feature type="transmembrane region" description="Helical" evidence="7">
    <location>
        <begin position="66"/>
        <end position="87"/>
    </location>
</feature>
<evidence type="ECO:0000256" key="4">
    <source>
        <dbReference type="ARBA" id="ARBA00022692"/>
    </source>
</evidence>
<dbReference type="InterPro" id="IPR008915">
    <property type="entry name" value="Peptidase_M50"/>
</dbReference>
<dbReference type="EMBL" id="BMXB01000002">
    <property type="protein sequence ID" value="GHA31378.1"/>
    <property type="molecule type" value="Genomic_DNA"/>
</dbReference>
<organism evidence="9 10">
    <name type="scientific">Salinimicrobium marinum</name>
    <dbReference type="NCBI Taxonomy" id="680283"/>
    <lineage>
        <taxon>Bacteria</taxon>
        <taxon>Pseudomonadati</taxon>
        <taxon>Bacteroidota</taxon>
        <taxon>Flavobacteriia</taxon>
        <taxon>Flavobacteriales</taxon>
        <taxon>Flavobacteriaceae</taxon>
        <taxon>Salinimicrobium</taxon>
    </lineage>
</organism>
<dbReference type="Proteomes" id="UP000610456">
    <property type="component" value="Unassembled WGS sequence"/>
</dbReference>
<dbReference type="AlphaFoldDB" id="A0A918SBX8"/>
<evidence type="ECO:0000313" key="9">
    <source>
        <dbReference type="EMBL" id="GHA31378.1"/>
    </source>
</evidence>
<name>A0A918SBX8_9FLAO</name>
<gene>
    <name evidence="9" type="ORF">GCM10007103_11230</name>
</gene>
<evidence type="ECO:0000256" key="6">
    <source>
        <dbReference type="ARBA" id="ARBA00023136"/>
    </source>
</evidence>
<dbReference type="Pfam" id="PF02163">
    <property type="entry name" value="Peptidase_M50"/>
    <property type="match status" value="1"/>
</dbReference>
<keyword evidence="5 7" id="KW-1133">Transmembrane helix</keyword>
<dbReference type="GO" id="GO:0006508">
    <property type="term" value="P:proteolysis"/>
    <property type="evidence" value="ECO:0007669"/>
    <property type="project" value="InterPro"/>
</dbReference>
<keyword evidence="4 7" id="KW-0812">Transmembrane</keyword>
<dbReference type="GO" id="GO:0016020">
    <property type="term" value="C:membrane"/>
    <property type="evidence" value="ECO:0007669"/>
    <property type="project" value="UniProtKB-SubCell"/>
</dbReference>
<proteinExistence type="inferred from homology"/>
<comment type="similarity">
    <text evidence="3">Belongs to the peptidase M50B family.</text>
</comment>
<accession>A0A918SBX8</accession>
<evidence type="ECO:0000256" key="3">
    <source>
        <dbReference type="ARBA" id="ARBA00007931"/>
    </source>
</evidence>
<feature type="domain" description="Peptidase M50" evidence="8">
    <location>
        <begin position="4"/>
        <end position="86"/>
    </location>
</feature>
<keyword evidence="10" id="KW-1185">Reference proteome</keyword>
<protein>
    <recommendedName>
        <fullName evidence="8">Peptidase M50 domain-containing protein</fullName>
    </recommendedName>
</protein>